<comment type="caution">
    <text evidence="1">The sequence shown here is derived from an EMBL/GenBank/DDBJ whole genome shotgun (WGS) entry which is preliminary data.</text>
</comment>
<sequence length="81" mass="9327">MSRKNQLISKAVMTKWRKETSGKRRDWDGEAAKKEVVDGRKKMNVKKSATRMHRVLVLSRLASKFRLSFLLLVVDRHACGG</sequence>
<dbReference type="Proteomes" id="UP001055811">
    <property type="component" value="Linkage Group LG01"/>
</dbReference>
<accession>A0ACB9H122</accession>
<dbReference type="EMBL" id="CM042009">
    <property type="protein sequence ID" value="KAI3788652.1"/>
    <property type="molecule type" value="Genomic_DNA"/>
</dbReference>
<keyword evidence="2" id="KW-1185">Reference proteome</keyword>
<organism evidence="1 2">
    <name type="scientific">Cichorium intybus</name>
    <name type="common">Chicory</name>
    <dbReference type="NCBI Taxonomy" id="13427"/>
    <lineage>
        <taxon>Eukaryota</taxon>
        <taxon>Viridiplantae</taxon>
        <taxon>Streptophyta</taxon>
        <taxon>Embryophyta</taxon>
        <taxon>Tracheophyta</taxon>
        <taxon>Spermatophyta</taxon>
        <taxon>Magnoliopsida</taxon>
        <taxon>eudicotyledons</taxon>
        <taxon>Gunneridae</taxon>
        <taxon>Pentapetalae</taxon>
        <taxon>asterids</taxon>
        <taxon>campanulids</taxon>
        <taxon>Asterales</taxon>
        <taxon>Asteraceae</taxon>
        <taxon>Cichorioideae</taxon>
        <taxon>Cichorieae</taxon>
        <taxon>Cichoriinae</taxon>
        <taxon>Cichorium</taxon>
    </lineage>
</organism>
<gene>
    <name evidence="1" type="ORF">L2E82_01424</name>
</gene>
<evidence type="ECO:0000313" key="1">
    <source>
        <dbReference type="EMBL" id="KAI3788652.1"/>
    </source>
</evidence>
<proteinExistence type="predicted"/>
<protein>
    <submittedName>
        <fullName evidence="1">Uncharacterized protein</fullName>
    </submittedName>
</protein>
<reference evidence="1 2" key="2">
    <citation type="journal article" date="2022" name="Mol. Ecol. Resour.">
        <title>The genomes of chicory, endive, great burdock and yacon provide insights into Asteraceae paleo-polyploidization history and plant inulin production.</title>
        <authorList>
            <person name="Fan W."/>
            <person name="Wang S."/>
            <person name="Wang H."/>
            <person name="Wang A."/>
            <person name="Jiang F."/>
            <person name="Liu H."/>
            <person name="Zhao H."/>
            <person name="Xu D."/>
            <person name="Zhang Y."/>
        </authorList>
    </citation>
    <scope>NUCLEOTIDE SEQUENCE [LARGE SCALE GENOMIC DNA]</scope>
    <source>
        <strain evidence="2">cv. Punajuju</strain>
        <tissue evidence="1">Leaves</tissue>
    </source>
</reference>
<name>A0ACB9H122_CICIN</name>
<reference evidence="2" key="1">
    <citation type="journal article" date="2022" name="Mol. Ecol. Resour.">
        <title>The genomes of chicory, endive, great burdock and yacon provide insights into Asteraceae palaeo-polyploidization history and plant inulin production.</title>
        <authorList>
            <person name="Fan W."/>
            <person name="Wang S."/>
            <person name="Wang H."/>
            <person name="Wang A."/>
            <person name="Jiang F."/>
            <person name="Liu H."/>
            <person name="Zhao H."/>
            <person name="Xu D."/>
            <person name="Zhang Y."/>
        </authorList>
    </citation>
    <scope>NUCLEOTIDE SEQUENCE [LARGE SCALE GENOMIC DNA]</scope>
    <source>
        <strain evidence="2">cv. Punajuju</strain>
    </source>
</reference>
<evidence type="ECO:0000313" key="2">
    <source>
        <dbReference type="Proteomes" id="UP001055811"/>
    </source>
</evidence>